<evidence type="ECO:0000256" key="1">
    <source>
        <dbReference type="SAM" id="SignalP"/>
    </source>
</evidence>
<name>A0ABP9SFP2_9ACTN</name>
<dbReference type="PANTHER" id="PTHR39431:SF1">
    <property type="entry name" value="FRPA_C-RELATED PROTEIN"/>
    <property type="match status" value="1"/>
</dbReference>
<evidence type="ECO:0008006" key="4">
    <source>
        <dbReference type="Google" id="ProtNLM"/>
    </source>
</evidence>
<proteinExistence type="predicted"/>
<dbReference type="InterPro" id="IPR028994">
    <property type="entry name" value="Integrin_alpha_N"/>
</dbReference>
<organism evidence="2 3">
    <name type="scientific">Rugosimonospora acidiphila</name>
    <dbReference type="NCBI Taxonomy" id="556531"/>
    <lineage>
        <taxon>Bacteria</taxon>
        <taxon>Bacillati</taxon>
        <taxon>Actinomycetota</taxon>
        <taxon>Actinomycetes</taxon>
        <taxon>Micromonosporales</taxon>
        <taxon>Micromonosporaceae</taxon>
        <taxon>Rugosimonospora</taxon>
    </lineage>
</organism>
<dbReference type="SUPFAM" id="SSF54001">
    <property type="entry name" value="Cysteine proteinases"/>
    <property type="match status" value="1"/>
</dbReference>
<sequence length="479" mass="51521">MRRPALHLVGLGVLLAVGVPSALASTAGVATAAAVPVAKLPFWATPGQPTEAQTMPSVSTDSLPAVTQAEVITRAQSWLHARDGGPLPYSVSRTFQGYRTDCSGFVSMAFGWAKPGYVTSEMASPSMTTPISKDQLVQADLLINPGIGPAGHVVIFDHWADAAHTSYFGYEQSGDGGTHYRQIPYPYFDGYEMSPYRYNRMIIGPVTHPNGDYDGDGKTDQSLFRPSDGVWYTRLSSNFAVDVLRWGQKGDIPVPADYDGDGKTDHALYRNGTWYILNSGNGSVTVVPWGTGGDIPVPGDYDGDGKADLSLFRPSTGTWYVRRSINASVQTVAWGKPGDIPVPGDYDGDKRMDEALYRPSTNAWSVRRSSNPGSIHPEVWGVAGDIPIQGDYDGDGKTDQALYRPSTGTWYTRYSGNGTASMLPWGTGADLPVPGDYDGDGTTDQALFRPPTGTWYTRFSSNLDVSTLGWGLSGDIPAM</sequence>
<keyword evidence="3" id="KW-1185">Reference proteome</keyword>
<feature type="chain" id="PRO_5046536167" description="VCBS repeat-containing protein" evidence="1">
    <location>
        <begin position="25"/>
        <end position="479"/>
    </location>
</feature>
<dbReference type="EMBL" id="BAABJQ010000024">
    <property type="protein sequence ID" value="GAA5195508.1"/>
    <property type="molecule type" value="Genomic_DNA"/>
</dbReference>
<keyword evidence="1" id="KW-0732">Signal</keyword>
<dbReference type="PANTHER" id="PTHR39431">
    <property type="entry name" value="FRPA/C-RELATED PROTEIN"/>
    <property type="match status" value="1"/>
</dbReference>
<evidence type="ECO:0000313" key="2">
    <source>
        <dbReference type="EMBL" id="GAA5195508.1"/>
    </source>
</evidence>
<evidence type="ECO:0000313" key="3">
    <source>
        <dbReference type="Proteomes" id="UP001501570"/>
    </source>
</evidence>
<reference evidence="3" key="1">
    <citation type="journal article" date="2019" name="Int. J. Syst. Evol. Microbiol.">
        <title>The Global Catalogue of Microorganisms (GCM) 10K type strain sequencing project: providing services to taxonomists for standard genome sequencing and annotation.</title>
        <authorList>
            <consortium name="The Broad Institute Genomics Platform"/>
            <consortium name="The Broad Institute Genome Sequencing Center for Infectious Disease"/>
            <person name="Wu L."/>
            <person name="Ma J."/>
        </authorList>
    </citation>
    <scope>NUCLEOTIDE SEQUENCE [LARGE SCALE GENOMIC DNA]</scope>
    <source>
        <strain evidence="3">JCM 18304</strain>
    </source>
</reference>
<dbReference type="RefSeq" id="WP_345635664.1">
    <property type="nucleotide sequence ID" value="NZ_BAABJQ010000024.1"/>
</dbReference>
<accession>A0ABP9SFP2</accession>
<dbReference type="Proteomes" id="UP001501570">
    <property type="component" value="Unassembled WGS sequence"/>
</dbReference>
<protein>
    <recommendedName>
        <fullName evidence="4">VCBS repeat-containing protein</fullName>
    </recommendedName>
</protein>
<dbReference type="SUPFAM" id="SSF69318">
    <property type="entry name" value="Integrin alpha N-terminal domain"/>
    <property type="match status" value="1"/>
</dbReference>
<dbReference type="Gene3D" id="3.90.1720.10">
    <property type="entry name" value="endopeptidase domain like (from Nostoc punctiforme)"/>
    <property type="match status" value="1"/>
</dbReference>
<feature type="signal peptide" evidence="1">
    <location>
        <begin position="1"/>
        <end position="24"/>
    </location>
</feature>
<gene>
    <name evidence="2" type="ORF">GCM10023322_62350</name>
</gene>
<comment type="caution">
    <text evidence="2">The sequence shown here is derived from an EMBL/GenBank/DDBJ whole genome shotgun (WGS) entry which is preliminary data.</text>
</comment>
<dbReference type="InterPro" id="IPR038765">
    <property type="entry name" value="Papain-like_cys_pep_sf"/>
</dbReference>